<sequence length="224" mass="26175">MREFSVRNKIEGHGKRKNGQPRGEGYVQRSPEEIRKELSAHISRMICQCRESSWLCLERSLEMDWGGGGEMEEKFSDLDRLFSCLLEDLSRDGSRLQLARVARKSEFLEDRFEELDSVLRNRPRRKRAALPWEKFFRVGAGGDSRTGKSDRDLLGKHCRTVGVPETATFEEIRRKVRSLLKENHPDMRAGDRSGEGRMRDILESYSFLKRYYGVMPDNQNQERE</sequence>
<feature type="domain" description="J" evidence="2">
    <location>
        <begin position="156"/>
        <end position="224"/>
    </location>
</feature>
<feature type="compositionally biased region" description="Basic and acidic residues" evidence="1">
    <location>
        <begin position="1"/>
        <end position="13"/>
    </location>
</feature>
<dbReference type="AlphaFoldDB" id="C6HWY2"/>
<dbReference type="CDD" id="cd06257">
    <property type="entry name" value="DnaJ"/>
    <property type="match status" value="1"/>
</dbReference>
<feature type="region of interest" description="Disordered" evidence="1">
    <location>
        <begin position="1"/>
        <end position="30"/>
    </location>
</feature>
<dbReference type="Proteomes" id="UP000009374">
    <property type="component" value="Unassembled WGS sequence"/>
</dbReference>
<dbReference type="InterPro" id="IPR036869">
    <property type="entry name" value="J_dom_sf"/>
</dbReference>
<evidence type="ECO:0000259" key="2">
    <source>
        <dbReference type="PROSITE" id="PS50076"/>
    </source>
</evidence>
<keyword evidence="4" id="KW-1185">Reference proteome</keyword>
<proteinExistence type="predicted"/>
<organism evidence="3 4">
    <name type="scientific">Leptospirillum ferrodiazotrophum</name>
    <dbReference type="NCBI Taxonomy" id="412449"/>
    <lineage>
        <taxon>Bacteria</taxon>
        <taxon>Pseudomonadati</taxon>
        <taxon>Nitrospirota</taxon>
        <taxon>Nitrospiria</taxon>
        <taxon>Nitrospirales</taxon>
        <taxon>Nitrospiraceae</taxon>
        <taxon>Leptospirillum</taxon>
    </lineage>
</organism>
<dbReference type="InterPro" id="IPR001623">
    <property type="entry name" value="DnaJ_domain"/>
</dbReference>
<gene>
    <name evidence="3" type="ORF">UBAL3_90980001</name>
</gene>
<dbReference type="PROSITE" id="PS50076">
    <property type="entry name" value="DNAJ_2"/>
    <property type="match status" value="1"/>
</dbReference>
<keyword evidence="3" id="KW-0346">Stress response</keyword>
<dbReference type="Pfam" id="PF00226">
    <property type="entry name" value="DnaJ"/>
    <property type="match status" value="1"/>
</dbReference>
<dbReference type="Gene3D" id="1.10.287.110">
    <property type="entry name" value="DnaJ domain"/>
    <property type="match status" value="1"/>
</dbReference>
<dbReference type="SUPFAM" id="SSF46565">
    <property type="entry name" value="Chaperone J-domain"/>
    <property type="match status" value="1"/>
</dbReference>
<name>C6HWY2_9BACT</name>
<evidence type="ECO:0000313" key="3">
    <source>
        <dbReference type="EMBL" id="EES52867.1"/>
    </source>
</evidence>
<evidence type="ECO:0000256" key="1">
    <source>
        <dbReference type="SAM" id="MobiDB-lite"/>
    </source>
</evidence>
<accession>C6HWY2</accession>
<protein>
    <submittedName>
        <fullName evidence="3">Heat shock protein DnaJ domain protein</fullName>
    </submittedName>
</protein>
<reference evidence="3 4" key="1">
    <citation type="journal article" date="2009" name="Appl. Environ. Microbiol.">
        <title>Community genomic and proteomic analyses of chemoautotrophic iron-oxidizing "Leptospirillum rubarum" (Group II) and "Leptospirillum ferrodiazotrophum" (Group III) bacteria in acid mine drainage biofilms.</title>
        <authorList>
            <person name="Goltsman D.S."/>
            <person name="Denef V.J."/>
            <person name="Singer S.W."/>
            <person name="VerBerkmoes N.C."/>
            <person name="Lefsrud M."/>
            <person name="Mueller R.S."/>
            <person name="Dick G.J."/>
            <person name="Sun C.L."/>
            <person name="Wheeler K.E."/>
            <person name="Zemla A."/>
            <person name="Baker B.J."/>
            <person name="Hauser L."/>
            <person name="Land M."/>
            <person name="Shah M.B."/>
            <person name="Thelen M.P."/>
            <person name="Hettich R.L."/>
            <person name="Banfield J.F."/>
        </authorList>
    </citation>
    <scope>NUCLEOTIDE SEQUENCE [LARGE SCALE GENOMIC DNA]</scope>
</reference>
<evidence type="ECO:0000313" key="4">
    <source>
        <dbReference type="Proteomes" id="UP000009374"/>
    </source>
</evidence>
<dbReference type="EMBL" id="GG693872">
    <property type="protein sequence ID" value="EES52867.1"/>
    <property type="molecule type" value="Genomic_DNA"/>
</dbReference>